<feature type="region of interest" description="Disordered" evidence="1">
    <location>
        <begin position="1"/>
        <end position="23"/>
    </location>
</feature>
<dbReference type="AlphaFoldDB" id="A0A2S6BYB0"/>
<accession>A0A2S6BYB0</accession>
<organism evidence="3 4">
    <name type="scientific">Cercospora berteroae</name>
    <dbReference type="NCBI Taxonomy" id="357750"/>
    <lineage>
        <taxon>Eukaryota</taxon>
        <taxon>Fungi</taxon>
        <taxon>Dikarya</taxon>
        <taxon>Ascomycota</taxon>
        <taxon>Pezizomycotina</taxon>
        <taxon>Dothideomycetes</taxon>
        <taxon>Dothideomycetidae</taxon>
        <taxon>Mycosphaerellales</taxon>
        <taxon>Mycosphaerellaceae</taxon>
        <taxon>Cercospora</taxon>
    </lineage>
</organism>
<dbReference type="EMBL" id="PNEN01001696">
    <property type="protein sequence ID" value="PPJ52441.1"/>
    <property type="molecule type" value="Genomic_DNA"/>
</dbReference>
<evidence type="ECO:0000313" key="3">
    <source>
        <dbReference type="EMBL" id="PPJ52441.1"/>
    </source>
</evidence>
<feature type="transmembrane region" description="Helical" evidence="2">
    <location>
        <begin position="31"/>
        <end position="49"/>
    </location>
</feature>
<proteinExistence type="predicted"/>
<dbReference type="Proteomes" id="UP000237631">
    <property type="component" value="Unassembled WGS sequence"/>
</dbReference>
<evidence type="ECO:0000256" key="1">
    <source>
        <dbReference type="SAM" id="MobiDB-lite"/>
    </source>
</evidence>
<evidence type="ECO:0000256" key="2">
    <source>
        <dbReference type="SAM" id="Phobius"/>
    </source>
</evidence>
<reference evidence="4" key="1">
    <citation type="journal article" date="2017" name="bioRxiv">
        <title>Conservation of a gene cluster reveals novel cercosporin biosynthetic mechanisms and extends production to the genus Colletotrichum.</title>
        <authorList>
            <person name="de Jonge R."/>
            <person name="Ebert M.K."/>
            <person name="Huitt-Roehl C.R."/>
            <person name="Pal P."/>
            <person name="Suttle J.C."/>
            <person name="Spanner R.E."/>
            <person name="Neubauer J.D."/>
            <person name="Jurick W.M.II."/>
            <person name="Stott K.A."/>
            <person name="Secor G.A."/>
            <person name="Thomma B.P.H.J."/>
            <person name="Van de Peer Y."/>
            <person name="Townsend C.A."/>
            <person name="Bolton M.D."/>
        </authorList>
    </citation>
    <scope>NUCLEOTIDE SEQUENCE [LARGE SCALE GENOMIC DNA]</scope>
    <source>
        <strain evidence="4">CBS538.71</strain>
    </source>
</reference>
<feature type="transmembrane region" description="Helical" evidence="2">
    <location>
        <begin position="145"/>
        <end position="172"/>
    </location>
</feature>
<keyword evidence="4" id="KW-1185">Reference proteome</keyword>
<comment type="caution">
    <text evidence="3">The sequence shown here is derived from an EMBL/GenBank/DDBJ whole genome shotgun (WGS) entry which is preliminary data.</text>
</comment>
<feature type="transmembrane region" description="Helical" evidence="2">
    <location>
        <begin position="69"/>
        <end position="89"/>
    </location>
</feature>
<keyword evidence="2" id="KW-0812">Transmembrane</keyword>
<feature type="compositionally biased region" description="Polar residues" evidence="1">
    <location>
        <begin position="10"/>
        <end position="19"/>
    </location>
</feature>
<sequence length="219" mass="24282">MPQVDKAPNTLDSPPLSKTSPKEDLDVSENFHVSQVFIVLFWMMFMIYLPSMHAFSLEQSDSQGKSEMWIFKAILQSYISAAPGYWLFGLSLAGVAGFPPVGVPILTLVHFVINIVQLGCRVLTTAHQGLPVGIELLDVVSPYQMLLTGIFVPLVYLVVAGIPVSGLADWIWCDSGRVISLVLHKIEVCWSKLEESCFQLLLERRAEAYQKPGSATKQE</sequence>
<keyword evidence="2" id="KW-1133">Transmembrane helix</keyword>
<gene>
    <name evidence="3" type="ORF">CBER1_10310</name>
</gene>
<name>A0A2S6BYB0_9PEZI</name>
<evidence type="ECO:0000313" key="4">
    <source>
        <dbReference type="Proteomes" id="UP000237631"/>
    </source>
</evidence>
<keyword evidence="2" id="KW-0472">Membrane</keyword>
<protein>
    <submittedName>
        <fullName evidence="3">Uncharacterized protein</fullName>
    </submittedName>
</protein>